<dbReference type="GO" id="GO:0003677">
    <property type="term" value="F:DNA binding"/>
    <property type="evidence" value="ECO:0007669"/>
    <property type="project" value="UniProtKB-KW"/>
</dbReference>
<evidence type="ECO:0000256" key="3">
    <source>
        <dbReference type="ARBA" id="ARBA00023125"/>
    </source>
</evidence>
<dbReference type="InParanoid" id="K3ZBX3"/>
<sequence>KMGKRTLAMVVYEPAAAAATSQQGAAKPARPSADPGAVVPHDVEPISAVPLNSIAPPWLRQAPAPAAIHPEEPARLRTHILPALGLREDLPVHFIDRKRVTGTDLDAHQNRFRVPSDGVLRRLRPILTPGELDSANLLHDPAPKPRRQPEPVPLLQSVEGEHQEQRKKRKGKVHGGLPVRLVDLAAGSSGELLLSRWESSSGTIVKGEGYMDFVRRCSFKEQDVVDIWAFKQREFRLFGKKMFDESDLHLLIVKAKSDGTQQQSRPE</sequence>
<protein>
    <submittedName>
        <fullName evidence="7">Uncharacterized protein</fullName>
    </submittedName>
</protein>
<dbReference type="PANTHER" id="PTHR34397:SF17">
    <property type="entry name" value="OS08G0290200 PROTEIN"/>
    <property type="match status" value="1"/>
</dbReference>
<reference evidence="7" key="2">
    <citation type="submission" date="2018-08" db="UniProtKB">
        <authorList>
            <consortium name="EnsemblPlants"/>
        </authorList>
    </citation>
    <scope>IDENTIFICATION</scope>
    <source>
        <strain evidence="7">Yugu1</strain>
    </source>
</reference>
<dbReference type="InterPro" id="IPR015300">
    <property type="entry name" value="DNA-bd_pseudobarrel_sf"/>
</dbReference>
<name>K3ZBX3_SETIT</name>
<dbReference type="eggNOG" id="ENOG502R3DS">
    <property type="taxonomic scope" value="Eukaryota"/>
</dbReference>
<feature type="region of interest" description="Disordered" evidence="6">
    <location>
        <begin position="18"/>
        <end position="41"/>
    </location>
</feature>
<dbReference type="EnsemblPlants" id="KQL15672">
    <property type="protein sequence ID" value="KQL15672"/>
    <property type="gene ID" value="SETIT_024046mg"/>
</dbReference>
<dbReference type="OMA" id="WIRKIVF"/>
<keyword evidence="3" id="KW-0238">DNA-binding</keyword>
<accession>K3ZBX3</accession>
<keyword evidence="4" id="KW-0804">Transcription</keyword>
<comment type="subcellular location">
    <subcellularLocation>
        <location evidence="1">Nucleus</location>
    </subcellularLocation>
</comment>
<evidence type="ECO:0000256" key="2">
    <source>
        <dbReference type="ARBA" id="ARBA00023015"/>
    </source>
</evidence>
<evidence type="ECO:0000256" key="6">
    <source>
        <dbReference type="SAM" id="MobiDB-lite"/>
    </source>
</evidence>
<reference evidence="8" key="1">
    <citation type="journal article" date="2012" name="Nat. Biotechnol.">
        <title>Reference genome sequence of the model plant Setaria.</title>
        <authorList>
            <person name="Bennetzen J.L."/>
            <person name="Schmutz J."/>
            <person name="Wang H."/>
            <person name="Percifield R."/>
            <person name="Hawkins J."/>
            <person name="Pontaroli A.C."/>
            <person name="Estep M."/>
            <person name="Feng L."/>
            <person name="Vaughn J.N."/>
            <person name="Grimwood J."/>
            <person name="Jenkins J."/>
            <person name="Barry K."/>
            <person name="Lindquist E."/>
            <person name="Hellsten U."/>
            <person name="Deshpande S."/>
            <person name="Wang X."/>
            <person name="Wu X."/>
            <person name="Mitros T."/>
            <person name="Triplett J."/>
            <person name="Yang X."/>
            <person name="Ye C.Y."/>
            <person name="Mauro-Herrera M."/>
            <person name="Wang L."/>
            <person name="Li P."/>
            <person name="Sharma M."/>
            <person name="Sharma R."/>
            <person name="Ronald P.C."/>
            <person name="Panaud O."/>
            <person name="Kellogg E.A."/>
            <person name="Brutnell T.P."/>
            <person name="Doust A.N."/>
            <person name="Tuskan G.A."/>
            <person name="Rokhsar D."/>
            <person name="Devos K.M."/>
        </authorList>
    </citation>
    <scope>NUCLEOTIDE SEQUENCE [LARGE SCALE GENOMIC DNA]</scope>
    <source>
        <strain evidence="8">cv. Yugu1</strain>
    </source>
</reference>
<evidence type="ECO:0000313" key="7">
    <source>
        <dbReference type="EnsemblPlants" id="KQL15672"/>
    </source>
</evidence>
<dbReference type="HOGENOM" id="CLU_057420_1_0_1"/>
<evidence type="ECO:0000256" key="4">
    <source>
        <dbReference type="ARBA" id="ARBA00023163"/>
    </source>
</evidence>
<evidence type="ECO:0000313" key="8">
    <source>
        <dbReference type="Proteomes" id="UP000004995"/>
    </source>
</evidence>
<organism evidence="7 8">
    <name type="scientific">Setaria italica</name>
    <name type="common">Foxtail millet</name>
    <name type="synonym">Panicum italicum</name>
    <dbReference type="NCBI Taxonomy" id="4555"/>
    <lineage>
        <taxon>Eukaryota</taxon>
        <taxon>Viridiplantae</taxon>
        <taxon>Streptophyta</taxon>
        <taxon>Embryophyta</taxon>
        <taxon>Tracheophyta</taxon>
        <taxon>Spermatophyta</taxon>
        <taxon>Magnoliopsida</taxon>
        <taxon>Liliopsida</taxon>
        <taxon>Poales</taxon>
        <taxon>Poaceae</taxon>
        <taxon>PACMAD clade</taxon>
        <taxon>Panicoideae</taxon>
        <taxon>Panicodae</taxon>
        <taxon>Paniceae</taxon>
        <taxon>Cenchrinae</taxon>
        <taxon>Setaria</taxon>
    </lineage>
</organism>
<evidence type="ECO:0000256" key="5">
    <source>
        <dbReference type="ARBA" id="ARBA00023242"/>
    </source>
</evidence>
<dbReference type="PANTHER" id="PTHR34397">
    <property type="entry name" value="OS05G0237600 PROTEIN"/>
    <property type="match status" value="1"/>
</dbReference>
<proteinExistence type="predicted"/>
<keyword evidence="8" id="KW-1185">Reference proteome</keyword>
<evidence type="ECO:0000256" key="1">
    <source>
        <dbReference type="ARBA" id="ARBA00004123"/>
    </source>
</evidence>
<dbReference type="Gramene" id="KQL15672">
    <property type="protein sequence ID" value="KQL15672"/>
    <property type="gene ID" value="SETIT_024046mg"/>
</dbReference>
<dbReference type="FunCoup" id="K3ZBX3">
    <property type="interactions" value="494"/>
</dbReference>
<dbReference type="AlphaFoldDB" id="K3ZBX3"/>
<keyword evidence="5" id="KW-0539">Nucleus</keyword>
<dbReference type="Gene3D" id="2.40.330.10">
    <property type="entry name" value="DNA-binding pseudobarrel domain"/>
    <property type="match status" value="1"/>
</dbReference>
<keyword evidence="2" id="KW-0805">Transcription regulation</keyword>
<dbReference type="EMBL" id="AGNK02001756">
    <property type="status" value="NOT_ANNOTATED_CDS"/>
    <property type="molecule type" value="Genomic_DNA"/>
</dbReference>
<dbReference type="Proteomes" id="UP000004995">
    <property type="component" value="Unassembled WGS sequence"/>
</dbReference>
<feature type="region of interest" description="Disordered" evidence="6">
    <location>
        <begin position="131"/>
        <end position="151"/>
    </location>
</feature>
<feature type="compositionally biased region" description="Low complexity" evidence="6">
    <location>
        <begin position="18"/>
        <end position="29"/>
    </location>
</feature>
<dbReference type="GO" id="GO:0005634">
    <property type="term" value="C:nucleus"/>
    <property type="evidence" value="ECO:0007669"/>
    <property type="project" value="UniProtKB-SubCell"/>
</dbReference>